<comment type="pathway">
    <text evidence="3">Carbohydrate metabolism; hexose metabolism.</text>
</comment>
<dbReference type="GO" id="GO:0005737">
    <property type="term" value="C:cytoplasm"/>
    <property type="evidence" value="ECO:0007669"/>
    <property type="project" value="TreeGrafter"/>
</dbReference>
<accession>A0A6M0CGI5</accession>
<dbReference type="PROSITE" id="PS00545">
    <property type="entry name" value="ALDOSE_1_EPIMERASE"/>
    <property type="match status" value="1"/>
</dbReference>
<dbReference type="InterPro" id="IPR047215">
    <property type="entry name" value="Galactose_mutarotase-like"/>
</dbReference>
<name>A0A6M0CGI5_9FLAO</name>
<evidence type="ECO:0000256" key="14">
    <source>
        <dbReference type="PIRSR" id="PIRSR005096-2"/>
    </source>
</evidence>
<dbReference type="GO" id="GO:0033499">
    <property type="term" value="P:galactose catabolic process via UDP-galactose, Leloir pathway"/>
    <property type="evidence" value="ECO:0007669"/>
    <property type="project" value="TreeGrafter"/>
</dbReference>
<evidence type="ECO:0000256" key="15">
    <source>
        <dbReference type="PIRSR" id="PIRSR005096-3"/>
    </source>
</evidence>
<dbReference type="SUPFAM" id="SSF74650">
    <property type="entry name" value="Galactose mutarotase-like"/>
    <property type="match status" value="1"/>
</dbReference>
<dbReference type="PIRSF" id="PIRSF005096">
    <property type="entry name" value="GALM"/>
    <property type="match status" value="1"/>
</dbReference>
<dbReference type="RefSeq" id="WP_164029291.1">
    <property type="nucleotide sequence ID" value="NZ_JAABOQ010000001.1"/>
</dbReference>
<organism evidence="16 17">
    <name type="scientific">Spongiivirga citrea</name>
    <dbReference type="NCBI Taxonomy" id="1481457"/>
    <lineage>
        <taxon>Bacteria</taxon>
        <taxon>Pseudomonadati</taxon>
        <taxon>Bacteroidota</taxon>
        <taxon>Flavobacteriia</taxon>
        <taxon>Flavobacteriales</taxon>
        <taxon>Flavobacteriaceae</taxon>
        <taxon>Spongiivirga</taxon>
    </lineage>
</organism>
<gene>
    <name evidence="16" type="ORF">GWK10_02365</name>
</gene>
<evidence type="ECO:0000256" key="11">
    <source>
        <dbReference type="ARBA" id="ARBA00032300"/>
    </source>
</evidence>
<dbReference type="GO" id="GO:0030246">
    <property type="term" value="F:carbohydrate binding"/>
    <property type="evidence" value="ECO:0007669"/>
    <property type="project" value="InterPro"/>
</dbReference>
<evidence type="ECO:0000256" key="4">
    <source>
        <dbReference type="ARBA" id="ARBA00006206"/>
    </source>
</evidence>
<dbReference type="PANTHER" id="PTHR10091:SF0">
    <property type="entry name" value="GALACTOSE MUTAROTASE"/>
    <property type="match status" value="1"/>
</dbReference>
<dbReference type="AlphaFoldDB" id="A0A6M0CGI5"/>
<evidence type="ECO:0000256" key="2">
    <source>
        <dbReference type="ARBA" id="ARBA00001913"/>
    </source>
</evidence>
<dbReference type="Gene3D" id="2.70.98.10">
    <property type="match status" value="1"/>
</dbReference>
<dbReference type="InterPro" id="IPR011013">
    <property type="entry name" value="Gal_mutarotase_sf_dom"/>
</dbReference>
<evidence type="ECO:0000256" key="3">
    <source>
        <dbReference type="ARBA" id="ARBA00005028"/>
    </source>
</evidence>
<dbReference type="CDD" id="cd09019">
    <property type="entry name" value="galactose_mutarotase_like"/>
    <property type="match status" value="1"/>
</dbReference>
<dbReference type="InterPro" id="IPR018052">
    <property type="entry name" value="Ald1_epimerase_CS"/>
</dbReference>
<evidence type="ECO:0000256" key="8">
    <source>
        <dbReference type="ARBA" id="ARBA00022837"/>
    </source>
</evidence>
<sequence>MSKIILENSHLKVEILTYGAIIQRLFVKKHNDNWQNVVIGLNTEEDYKKGNPAYLGACIGPYAGRIDKGMFPLEGKIIQLDSKDGVHLHGGKSGFHMREWTIEKSGKGEKPFITLHLNNNHEYRGYSGNTTIKLTYTLVKNELQLHYHGTTDKSTLLNLTNHSYFNLGDGLPITEHTLFIDADHYLETDNRLIPTGKKIRTTNSAYDFKTKRKIESPFLDDTFILNNDKKVQACLSCLNTGLKMEVITDQPGMVVFTPKEGNSICFETQHFPDAPNHPNFPNTVLNPNEMYLQKTAFKFSLL</sequence>
<feature type="binding site" evidence="14">
    <location>
        <position position="220"/>
    </location>
    <ligand>
        <name>beta-D-galactose</name>
        <dbReference type="ChEBI" id="CHEBI:27667"/>
    </ligand>
</feature>
<dbReference type="PANTHER" id="PTHR10091">
    <property type="entry name" value="ALDOSE-1-EPIMERASE"/>
    <property type="match status" value="1"/>
</dbReference>
<keyword evidence="17" id="KW-1185">Reference proteome</keyword>
<comment type="catalytic activity">
    <reaction evidence="1">
        <text>alpha-D-glucose = beta-D-glucose</text>
        <dbReference type="Rhea" id="RHEA:10264"/>
        <dbReference type="ChEBI" id="CHEBI:15903"/>
        <dbReference type="ChEBI" id="CHEBI:17925"/>
        <dbReference type="EC" id="5.1.3.3"/>
    </reaction>
</comment>
<evidence type="ECO:0000256" key="6">
    <source>
        <dbReference type="ARBA" id="ARBA00013185"/>
    </source>
</evidence>
<feature type="active site" description="Proton donor" evidence="13">
    <location>
        <position position="162"/>
    </location>
</feature>
<keyword evidence="8" id="KW-0106">Calcium</keyword>
<evidence type="ECO:0000256" key="7">
    <source>
        <dbReference type="ARBA" id="ARBA00014165"/>
    </source>
</evidence>
<comment type="caution">
    <text evidence="16">The sequence shown here is derived from an EMBL/GenBank/DDBJ whole genome shotgun (WGS) entry which is preliminary data.</text>
</comment>
<dbReference type="InterPro" id="IPR014718">
    <property type="entry name" value="GH-type_carb-bd"/>
</dbReference>
<evidence type="ECO:0000256" key="13">
    <source>
        <dbReference type="PIRSR" id="PIRSR005096-1"/>
    </source>
</evidence>
<comment type="subunit">
    <text evidence="5">Monomer.</text>
</comment>
<evidence type="ECO:0000313" key="17">
    <source>
        <dbReference type="Proteomes" id="UP000474296"/>
    </source>
</evidence>
<dbReference type="EC" id="5.1.3.3" evidence="6"/>
<evidence type="ECO:0000313" key="16">
    <source>
        <dbReference type="EMBL" id="NER16033.1"/>
    </source>
</evidence>
<dbReference type="Proteomes" id="UP000474296">
    <property type="component" value="Unassembled WGS sequence"/>
</dbReference>
<evidence type="ECO:0000256" key="5">
    <source>
        <dbReference type="ARBA" id="ARBA00011245"/>
    </source>
</evidence>
<dbReference type="GO" id="GO:0004034">
    <property type="term" value="F:aldose 1-epimerase activity"/>
    <property type="evidence" value="ECO:0007669"/>
    <property type="project" value="UniProtKB-EC"/>
</dbReference>
<dbReference type="UniPathway" id="UPA00242"/>
<dbReference type="InterPro" id="IPR008183">
    <property type="entry name" value="Aldose_1/G6P_1-epimerase"/>
</dbReference>
<evidence type="ECO:0000256" key="1">
    <source>
        <dbReference type="ARBA" id="ARBA00001614"/>
    </source>
</evidence>
<dbReference type="InterPro" id="IPR015443">
    <property type="entry name" value="Aldose_1-epimerase"/>
</dbReference>
<feature type="binding site" evidence="15">
    <location>
        <begin position="162"/>
        <end position="164"/>
    </location>
    <ligand>
        <name>beta-D-galactose</name>
        <dbReference type="ChEBI" id="CHEBI:27667"/>
    </ligand>
</feature>
<comment type="similarity">
    <text evidence="4">Belongs to the aldose epimerase family.</text>
</comment>
<evidence type="ECO:0000256" key="9">
    <source>
        <dbReference type="ARBA" id="ARBA00023235"/>
    </source>
</evidence>
<evidence type="ECO:0000256" key="12">
    <source>
        <dbReference type="ARBA" id="ARBA00033373"/>
    </source>
</evidence>
<keyword evidence="9" id="KW-0413">Isomerase</keyword>
<dbReference type="Pfam" id="PF01263">
    <property type="entry name" value="Aldose_epim"/>
    <property type="match status" value="1"/>
</dbReference>
<dbReference type="GO" id="GO:0006006">
    <property type="term" value="P:glucose metabolic process"/>
    <property type="evidence" value="ECO:0007669"/>
    <property type="project" value="TreeGrafter"/>
</dbReference>
<keyword evidence="10" id="KW-0119">Carbohydrate metabolism</keyword>
<evidence type="ECO:0000256" key="10">
    <source>
        <dbReference type="ARBA" id="ARBA00023277"/>
    </source>
</evidence>
<dbReference type="EMBL" id="JAABOQ010000001">
    <property type="protein sequence ID" value="NER16033.1"/>
    <property type="molecule type" value="Genomic_DNA"/>
</dbReference>
<protein>
    <recommendedName>
        <fullName evidence="7">Aldose 1-epimerase</fullName>
        <ecNumber evidence="6">5.1.3.3</ecNumber>
    </recommendedName>
    <alternativeName>
        <fullName evidence="12">Galactose mutarotase</fullName>
    </alternativeName>
    <alternativeName>
        <fullName evidence="11">Type-1 mutarotase</fullName>
    </alternativeName>
</protein>
<feature type="active site" description="Proton acceptor" evidence="13">
    <location>
        <position position="267"/>
    </location>
</feature>
<comment type="cofactor">
    <cofactor evidence="2">
        <name>Ca(2+)</name>
        <dbReference type="ChEBI" id="CHEBI:29108"/>
    </cofactor>
</comment>
<proteinExistence type="inferred from homology"/>
<reference evidence="16 17" key="1">
    <citation type="submission" date="2020-01" db="EMBL/GenBank/DDBJ databases">
        <title>Spongiivirga citrea KCTC 32990T.</title>
        <authorList>
            <person name="Wang G."/>
        </authorList>
    </citation>
    <scope>NUCLEOTIDE SEQUENCE [LARGE SCALE GENOMIC DNA]</scope>
    <source>
        <strain evidence="16 17">KCTC 32990</strain>
    </source>
</reference>